<sequence length="258" mass="28599">MRLRYSSLTIQSIYSPLPLAIVVNTSPQNPTPTNSPSYIPPLESGDRLTRPEFERRYNAMPNLKKAELIEGVVHVTSPLRFEPHAEPHGNLMGWLWSYKVATPGVRLGDNPTVRLDLDNEPQPDAILLINAACGGLSYLGNDGYVEGSPELVAEVAASSATKDLYDKKRAYRRNGIQEYIVWQVFESTVSWFSLQNGEYVALTPNASGIIQSQVFPGLWLDVSALVTDNMQQVLAVLQKGLNSVEHQNFVQQLSNTVC</sequence>
<accession>A0A8J7HET3</accession>
<keyword evidence="3" id="KW-1185">Reference proteome</keyword>
<dbReference type="Proteomes" id="UP000599391">
    <property type="component" value="Unassembled WGS sequence"/>
</dbReference>
<dbReference type="InterPro" id="IPR012296">
    <property type="entry name" value="Nuclease_put_TT1808"/>
</dbReference>
<feature type="domain" description="Putative restriction endonuclease" evidence="1">
    <location>
        <begin position="52"/>
        <end position="223"/>
    </location>
</feature>
<dbReference type="InterPro" id="IPR008538">
    <property type="entry name" value="Uma2"/>
</dbReference>
<protein>
    <submittedName>
        <fullName evidence="2">Uma2 family endonuclease</fullName>
    </submittedName>
</protein>
<dbReference type="InterPro" id="IPR011335">
    <property type="entry name" value="Restrct_endonuc-II-like"/>
</dbReference>
<dbReference type="PANTHER" id="PTHR35400">
    <property type="entry name" value="SLR1083 PROTEIN"/>
    <property type="match status" value="1"/>
</dbReference>
<evidence type="ECO:0000313" key="2">
    <source>
        <dbReference type="EMBL" id="MBH8553709.1"/>
    </source>
</evidence>
<keyword evidence="2" id="KW-0540">Nuclease</keyword>
<dbReference type="GO" id="GO:0004519">
    <property type="term" value="F:endonuclease activity"/>
    <property type="evidence" value="ECO:0007669"/>
    <property type="project" value="UniProtKB-KW"/>
</dbReference>
<evidence type="ECO:0000259" key="1">
    <source>
        <dbReference type="Pfam" id="PF05685"/>
    </source>
</evidence>
<dbReference type="PANTHER" id="PTHR35400:SF3">
    <property type="entry name" value="SLL1072 PROTEIN"/>
    <property type="match status" value="1"/>
</dbReference>
<dbReference type="AlphaFoldDB" id="A0A8J7HET3"/>
<dbReference type="EMBL" id="JAECZB010000041">
    <property type="protein sequence ID" value="MBH8553709.1"/>
    <property type="molecule type" value="Genomic_DNA"/>
</dbReference>
<dbReference type="Gene3D" id="3.90.1570.10">
    <property type="entry name" value="tt1808, chain A"/>
    <property type="match status" value="1"/>
</dbReference>
<reference evidence="2 3" key="1">
    <citation type="journal article" date="2021" name="Int. J. Syst. Evol. Microbiol.">
        <title>Amazonocrinis nigriterrae gen. nov., sp. nov., Atlanticothrix silvestris gen. nov., sp. nov. and Dendronalium phyllosphericum gen. nov., sp. nov., nostocacean cyanobacteria from Brazilian environments.</title>
        <authorList>
            <person name="Alvarenga D.O."/>
            <person name="Andreote A.P.D."/>
            <person name="Branco L.H.Z."/>
            <person name="Delbaje E."/>
            <person name="Cruz R.B."/>
            <person name="Varani A.M."/>
            <person name="Fiore M.F."/>
        </authorList>
    </citation>
    <scope>NUCLEOTIDE SEQUENCE [LARGE SCALE GENOMIC DNA]</scope>
    <source>
        <strain evidence="2 3">CENA357</strain>
    </source>
</reference>
<keyword evidence="2" id="KW-0378">Hydrolase</keyword>
<proteinExistence type="predicted"/>
<evidence type="ECO:0000313" key="3">
    <source>
        <dbReference type="Proteomes" id="UP000599391"/>
    </source>
</evidence>
<comment type="caution">
    <text evidence="2">The sequence shown here is derived from an EMBL/GenBank/DDBJ whole genome shotgun (WGS) entry which is preliminary data.</text>
</comment>
<dbReference type="Pfam" id="PF05685">
    <property type="entry name" value="Uma2"/>
    <property type="match status" value="1"/>
</dbReference>
<keyword evidence="2" id="KW-0255">Endonuclease</keyword>
<dbReference type="CDD" id="cd06260">
    <property type="entry name" value="DUF820-like"/>
    <property type="match status" value="1"/>
</dbReference>
<name>A0A8J7HET3_9CYAN</name>
<organism evidence="2 3">
    <name type="scientific">Atlanticothrix silvestris CENA357</name>
    <dbReference type="NCBI Taxonomy" id="1725252"/>
    <lineage>
        <taxon>Bacteria</taxon>
        <taxon>Bacillati</taxon>
        <taxon>Cyanobacteriota</taxon>
        <taxon>Cyanophyceae</taxon>
        <taxon>Nostocales</taxon>
        <taxon>Nodulariaceae</taxon>
        <taxon>Atlanticothrix</taxon>
        <taxon>Atlanticothrix silvestris</taxon>
    </lineage>
</organism>
<gene>
    <name evidence="2" type="ORF">I8751_15285</name>
</gene>
<dbReference type="SUPFAM" id="SSF52980">
    <property type="entry name" value="Restriction endonuclease-like"/>
    <property type="match status" value="1"/>
</dbReference>